<dbReference type="Gene3D" id="3.40.190.10">
    <property type="entry name" value="Periplasmic binding protein-like II"/>
    <property type="match status" value="2"/>
</dbReference>
<dbReference type="Proteomes" id="UP000008718">
    <property type="component" value="Chromosome"/>
</dbReference>
<reference key="1">
    <citation type="submission" date="2010-11" db="EMBL/GenBank/DDBJ databases">
        <title>The complete genome of Paludibacter propionicigenes DSM 17365.</title>
        <authorList>
            <consortium name="US DOE Joint Genome Institute (JGI-PGF)"/>
            <person name="Lucas S."/>
            <person name="Copeland A."/>
            <person name="Lapidus A."/>
            <person name="Bruce D."/>
            <person name="Goodwin L."/>
            <person name="Pitluck S."/>
            <person name="Kyrpides N."/>
            <person name="Mavromatis K."/>
            <person name="Ivanova N."/>
            <person name="Munk A.C."/>
            <person name="Brettin T."/>
            <person name="Detter J.C."/>
            <person name="Han C."/>
            <person name="Tapia R."/>
            <person name="Land M."/>
            <person name="Hauser L."/>
            <person name="Markowitz V."/>
            <person name="Cheng J.-F."/>
            <person name="Hugenholtz P."/>
            <person name="Woyke T."/>
            <person name="Wu D."/>
            <person name="Gronow S."/>
            <person name="Wellnitz S."/>
            <person name="Brambilla E."/>
            <person name="Klenk H.-P."/>
            <person name="Eisen J.A."/>
        </authorList>
    </citation>
    <scope>NUCLEOTIDE SEQUENCE</scope>
    <source>
        <strain>WB4</strain>
    </source>
</reference>
<dbReference type="HOGENOM" id="CLU_055408_0_0_10"/>
<sequence>MDKASKHKASCSCGHLGDVVQHDQKDVISKPVLLALLPCGLRNAFQQALFNAFPEYVDAENSKLVVEGNLNYEKSFFAGIDKLNSVDELPDIFISSDINSLYHKRFQELFLNSDNFETISTEVHSLFEKSNYVHPNRLMVWFTTNLLVMVVDTDKLGVRMLPQSWLDILPESFSNDLTLRGDTDFFCNAMFFPYMKTIGDEAIRLLGKNTARGLHPSQMVKMLNAGNIEGTTVYVMPYSFALKVRNTERFRIVFPQEGAIVSPVQMLVKKGKYMEHKALIDYILSADMSTVLLQSGFPSANKDAVNQLPSATLNWVGWEYMEDNDIQDCKERMQKLFFSEFKGKAELLVDEKHKA</sequence>
<gene>
    <name evidence="2" type="ordered locus">Palpr_0490</name>
</gene>
<reference evidence="2 3" key="2">
    <citation type="journal article" date="2011" name="Stand. Genomic Sci.">
        <title>Complete genome sequence of Paludibacter propionicigenes type strain (WB4).</title>
        <authorList>
            <person name="Gronow S."/>
            <person name="Munk C."/>
            <person name="Lapidus A."/>
            <person name="Nolan M."/>
            <person name="Lucas S."/>
            <person name="Hammon N."/>
            <person name="Deshpande S."/>
            <person name="Cheng J.F."/>
            <person name="Tapia R."/>
            <person name="Han C."/>
            <person name="Goodwin L."/>
            <person name="Pitluck S."/>
            <person name="Liolios K."/>
            <person name="Ivanova N."/>
            <person name="Mavromatis K."/>
            <person name="Mikhailova N."/>
            <person name="Pati A."/>
            <person name="Chen A."/>
            <person name="Palaniappan K."/>
            <person name="Land M."/>
            <person name="Hauser L."/>
            <person name="Chang Y.J."/>
            <person name="Jeffries C.D."/>
            <person name="Brambilla E."/>
            <person name="Rohde M."/>
            <person name="Goker M."/>
            <person name="Detter J.C."/>
            <person name="Woyke T."/>
            <person name="Bristow J."/>
            <person name="Eisen J.A."/>
            <person name="Markowitz V."/>
            <person name="Hugenholtz P."/>
            <person name="Kyrpides N.C."/>
            <person name="Klenk H.P."/>
        </authorList>
    </citation>
    <scope>NUCLEOTIDE SEQUENCE [LARGE SCALE GENOMIC DNA]</scope>
    <source>
        <strain evidence="3">DSM 17365 / JCM 13257 / WB4</strain>
    </source>
</reference>
<dbReference type="STRING" id="694427.Palpr_0490"/>
<accession>E4T1Q5</accession>
<dbReference type="AlphaFoldDB" id="E4T1Q5"/>
<name>E4T1Q5_PALPW</name>
<evidence type="ECO:0008006" key="4">
    <source>
        <dbReference type="Google" id="ProtNLM"/>
    </source>
</evidence>
<organism evidence="2 3">
    <name type="scientific">Paludibacter propionicigenes (strain DSM 17365 / JCM 13257 / WB4)</name>
    <dbReference type="NCBI Taxonomy" id="694427"/>
    <lineage>
        <taxon>Bacteria</taxon>
        <taxon>Pseudomonadati</taxon>
        <taxon>Bacteroidota</taxon>
        <taxon>Bacteroidia</taxon>
        <taxon>Bacteroidales</taxon>
        <taxon>Paludibacteraceae</taxon>
        <taxon>Paludibacter</taxon>
    </lineage>
</organism>
<dbReference type="eggNOG" id="COG1840">
    <property type="taxonomic scope" value="Bacteria"/>
</dbReference>
<protein>
    <recommendedName>
        <fullName evidence="4">Extracellular solute-binding protein family 1</fullName>
    </recommendedName>
</protein>
<dbReference type="EMBL" id="CP002345">
    <property type="protein sequence ID" value="ADQ78649.1"/>
    <property type="molecule type" value="Genomic_DNA"/>
</dbReference>
<dbReference type="RefSeq" id="WP_013444018.1">
    <property type="nucleotide sequence ID" value="NC_014734.1"/>
</dbReference>
<dbReference type="KEGG" id="ppn:Palpr_0490"/>
<proteinExistence type="predicted"/>
<dbReference type="Pfam" id="PF13343">
    <property type="entry name" value="SBP_bac_6"/>
    <property type="match status" value="1"/>
</dbReference>
<keyword evidence="3" id="KW-1185">Reference proteome</keyword>
<dbReference type="SUPFAM" id="SSF53850">
    <property type="entry name" value="Periplasmic binding protein-like II"/>
    <property type="match status" value="1"/>
</dbReference>
<evidence type="ECO:0000313" key="3">
    <source>
        <dbReference type="Proteomes" id="UP000008718"/>
    </source>
</evidence>
<dbReference type="PANTHER" id="PTHR30006:SF2">
    <property type="entry name" value="ABC TRANSPORTER SUBSTRATE-BINDING PROTEIN"/>
    <property type="match status" value="1"/>
</dbReference>
<dbReference type="OrthoDB" id="9766989at2"/>
<keyword evidence="1" id="KW-0732">Signal</keyword>
<dbReference type="PANTHER" id="PTHR30006">
    <property type="entry name" value="THIAMINE-BINDING PERIPLASMIC PROTEIN-RELATED"/>
    <property type="match status" value="1"/>
</dbReference>
<evidence type="ECO:0000256" key="1">
    <source>
        <dbReference type="ARBA" id="ARBA00022729"/>
    </source>
</evidence>
<evidence type="ECO:0000313" key="2">
    <source>
        <dbReference type="EMBL" id="ADQ78649.1"/>
    </source>
</evidence>